<proteinExistence type="predicted"/>
<dbReference type="AlphaFoldDB" id="A0A1J1I9P1"/>
<evidence type="ECO:0000313" key="1">
    <source>
        <dbReference type="EMBL" id="CRK96292.1"/>
    </source>
</evidence>
<accession>A0A1J1I9P1</accession>
<name>A0A1J1I9P1_9DIPT</name>
<dbReference type="Proteomes" id="UP000183832">
    <property type="component" value="Unassembled WGS sequence"/>
</dbReference>
<reference evidence="1 2" key="1">
    <citation type="submission" date="2015-04" db="EMBL/GenBank/DDBJ databases">
        <authorList>
            <person name="Syromyatnikov M.Y."/>
            <person name="Popov V.N."/>
        </authorList>
    </citation>
    <scope>NUCLEOTIDE SEQUENCE [LARGE SCALE GENOMIC DNA]</scope>
</reference>
<sequence>MHIKLMNFSIKLPDATNNKHKENVMKLKEQMAIVVEKQEVSDSALEKKCRNLFVFFGSSQWSRTIYGQFIATKRIL</sequence>
<keyword evidence="2" id="KW-1185">Reference proteome</keyword>
<protein>
    <submittedName>
        <fullName evidence="1">CLUMA_CG009712, isoform A</fullName>
    </submittedName>
</protein>
<dbReference type="EMBL" id="CVRI01000043">
    <property type="protein sequence ID" value="CRK96292.1"/>
    <property type="molecule type" value="Genomic_DNA"/>
</dbReference>
<organism evidence="1 2">
    <name type="scientific">Clunio marinus</name>
    <dbReference type="NCBI Taxonomy" id="568069"/>
    <lineage>
        <taxon>Eukaryota</taxon>
        <taxon>Metazoa</taxon>
        <taxon>Ecdysozoa</taxon>
        <taxon>Arthropoda</taxon>
        <taxon>Hexapoda</taxon>
        <taxon>Insecta</taxon>
        <taxon>Pterygota</taxon>
        <taxon>Neoptera</taxon>
        <taxon>Endopterygota</taxon>
        <taxon>Diptera</taxon>
        <taxon>Nematocera</taxon>
        <taxon>Chironomoidea</taxon>
        <taxon>Chironomidae</taxon>
        <taxon>Clunio</taxon>
    </lineage>
</organism>
<evidence type="ECO:0000313" key="2">
    <source>
        <dbReference type="Proteomes" id="UP000183832"/>
    </source>
</evidence>
<gene>
    <name evidence="1" type="ORF">CLUMA_CG009712</name>
</gene>